<evidence type="ECO:0000313" key="2">
    <source>
        <dbReference type="Proteomes" id="UP000680206"/>
    </source>
</evidence>
<accession>A0ABS3S8Y4</accession>
<dbReference type="EMBL" id="JAGEPF010000046">
    <property type="protein sequence ID" value="MBO2465461.1"/>
    <property type="molecule type" value="Genomic_DNA"/>
</dbReference>
<organism evidence="1 2">
    <name type="scientific">Actinomadura violacea</name>
    <dbReference type="NCBI Taxonomy" id="2819934"/>
    <lineage>
        <taxon>Bacteria</taxon>
        <taxon>Bacillati</taxon>
        <taxon>Actinomycetota</taxon>
        <taxon>Actinomycetes</taxon>
        <taxon>Streptosporangiales</taxon>
        <taxon>Thermomonosporaceae</taxon>
        <taxon>Actinomadura</taxon>
    </lineage>
</organism>
<comment type="caution">
    <text evidence="1">The sequence shown here is derived from an EMBL/GenBank/DDBJ whole genome shotgun (WGS) entry which is preliminary data.</text>
</comment>
<dbReference type="Proteomes" id="UP000680206">
    <property type="component" value="Unassembled WGS sequence"/>
</dbReference>
<name>A0ABS3S8Y4_9ACTN</name>
<gene>
    <name evidence="1" type="ORF">J4709_48665</name>
</gene>
<evidence type="ECO:0000313" key="1">
    <source>
        <dbReference type="EMBL" id="MBO2465461.1"/>
    </source>
</evidence>
<keyword evidence="2" id="KW-1185">Reference proteome</keyword>
<dbReference type="RefSeq" id="WP_208252308.1">
    <property type="nucleotide sequence ID" value="NZ_JAGEPF010000046.1"/>
</dbReference>
<protein>
    <submittedName>
        <fullName evidence="1">Uncharacterized protein</fullName>
    </submittedName>
</protein>
<sequence length="109" mass="12457">MAGNGGMGTTWHGYPPVHRVLDAHATCLAHQQPALDRYITAAHIADRLRKEEPDLPNLPPNQQARLLERYRTILRRDDWSSMARMNLDPAEQFSAWFLDNIAARLQLLT</sequence>
<proteinExistence type="predicted"/>
<reference evidence="1 2" key="1">
    <citation type="submission" date="2021-03" db="EMBL/GenBank/DDBJ databases">
        <title>Actinomadura violae sp. nov., isolated from lichen in Thailand.</title>
        <authorList>
            <person name="Kanchanasin P."/>
            <person name="Saeng-In P."/>
            <person name="Phongsopitanun W."/>
            <person name="Yuki M."/>
            <person name="Kudo T."/>
            <person name="Ohkuma M."/>
            <person name="Tanasupawat S."/>
        </authorList>
    </citation>
    <scope>NUCLEOTIDE SEQUENCE [LARGE SCALE GENOMIC DNA]</scope>
    <source>
        <strain evidence="1 2">LCR2-06</strain>
    </source>
</reference>